<name>A0A1J3K7S6_NOCCA</name>
<evidence type="ECO:0000313" key="2">
    <source>
        <dbReference type="EMBL" id="JAV00687.1"/>
    </source>
</evidence>
<proteinExistence type="predicted"/>
<gene>
    <name evidence="2" type="ORF">MP_TR4562_c1_g1_i1_g.12052</name>
</gene>
<reference evidence="2" key="1">
    <citation type="submission" date="2016-07" db="EMBL/GenBank/DDBJ databases">
        <title>De novo transcriptome assembly of four accessions of the metal hyperaccumulator plant Noccaea caerulescens.</title>
        <authorList>
            <person name="Blande D."/>
            <person name="Halimaa P."/>
            <person name="Tervahauta A.I."/>
            <person name="Aarts M.G."/>
            <person name="Karenlampi S.O."/>
        </authorList>
    </citation>
    <scope>NUCLEOTIDE SEQUENCE</scope>
</reference>
<accession>A0A1J3K7S6</accession>
<organism evidence="2">
    <name type="scientific">Noccaea caerulescens</name>
    <name type="common">Alpine penny-cress</name>
    <name type="synonym">Thlaspi caerulescens</name>
    <dbReference type="NCBI Taxonomy" id="107243"/>
    <lineage>
        <taxon>Eukaryota</taxon>
        <taxon>Viridiplantae</taxon>
        <taxon>Streptophyta</taxon>
        <taxon>Embryophyta</taxon>
        <taxon>Tracheophyta</taxon>
        <taxon>Spermatophyta</taxon>
        <taxon>Magnoliopsida</taxon>
        <taxon>eudicotyledons</taxon>
        <taxon>Gunneridae</taxon>
        <taxon>Pentapetalae</taxon>
        <taxon>rosids</taxon>
        <taxon>malvids</taxon>
        <taxon>Brassicales</taxon>
        <taxon>Brassicaceae</taxon>
        <taxon>Coluteocarpeae</taxon>
        <taxon>Noccaea</taxon>
    </lineage>
</organism>
<feature type="compositionally biased region" description="Polar residues" evidence="1">
    <location>
        <begin position="49"/>
        <end position="60"/>
    </location>
</feature>
<feature type="region of interest" description="Disordered" evidence="1">
    <location>
        <begin position="43"/>
        <end position="65"/>
    </location>
</feature>
<sequence length="115" mass="12969">MIFGGKRTSFKINSMSLWREKTKTGEKSVDYIAAVFRQRTLIQEKSDKTQNSNPTKQKQTLKSEKAERIKEDDVFLLLPSRLSANLKPTECSVPLTLSLSSQCPTLRISTTVSTT</sequence>
<protein>
    <submittedName>
        <fullName evidence="2">Uncharacterized protein</fullName>
    </submittedName>
</protein>
<dbReference type="AlphaFoldDB" id="A0A1J3K7S6"/>
<evidence type="ECO:0000256" key="1">
    <source>
        <dbReference type="SAM" id="MobiDB-lite"/>
    </source>
</evidence>
<dbReference type="EMBL" id="GEVM01005252">
    <property type="protein sequence ID" value="JAV00687.1"/>
    <property type="molecule type" value="Transcribed_RNA"/>
</dbReference>